<keyword evidence="5 12" id="KW-0597">Phosphoprotein</keyword>
<evidence type="ECO:0000256" key="9">
    <source>
        <dbReference type="ARBA" id="ARBA00022840"/>
    </source>
</evidence>
<sequence>MNLEKAKQTFIDEANELLLAFEDDLLRIESAPDPERPEIINSLFRAAHTIKGSAGLFGFDYIVSFTHVLESVLDKVREGGLTLDAELISLLLNCRDYVGNLIDALESGIEIDPARDADRELLLVRLQVQLKQGIGDPATVAGTPVVATTVVSVASPEPQEATATREADTVASDHWHLSLRFGPDVLRNGMDPLSFIRYLGTLGRIVYLTTLYDGLPPASQMDPESCYLGFEIEFDSAVDKQTIENVFEFVRDDSTVRIIPPHSKLAEYISLIGSLPEDQRRLGEILLQGGALTYFELEEVLRIQRAEQQVDKHAARPLGAILVEENVVPPQAVLAALEKQKQSDERKSNEHRFIKVEAAKLDSLINLVGELVIAGAAANLLATRSHSPELIEATTSIAELVERIRDGALTMRMVHIAETFNRFPRVVRDVSRELGKQIELSIGGGETELDKSMVEKLGDPLMHIVRNAIDHGIEPEAERLKMGKPVEGKLSLTAFHESGSIVIEVSDDGGGINRARVLAKALQKGLVPPDLVLSDREILNLIFEPGFSTAEQVTNLSGRGVGMDVVKRSIEQLRGEIELESEEGLGTLVRIRLPLTLAIIDGFQVVIGRSTFVIPLDLVIECLDLQTDSELLQPRYLNLRGEVLPYVRLRDLFDIEAPPPARENVVVVQYGNARAGLVVDQLLGEFQAVIKPLGQLFRGIKGIGGSTILGTGEVALILDVPQLIQLASAGERAELTRHLPRHLSVARS</sequence>
<dbReference type="SMART" id="SM00387">
    <property type="entry name" value="HATPase_c"/>
    <property type="match status" value="1"/>
</dbReference>
<keyword evidence="10" id="KW-0902">Two-component regulatory system</keyword>
<evidence type="ECO:0000256" key="8">
    <source>
        <dbReference type="ARBA" id="ARBA00022777"/>
    </source>
</evidence>
<dbReference type="RefSeq" id="WP_284100356.1">
    <property type="nucleotide sequence ID" value="NZ_JARRAF010000007.1"/>
</dbReference>
<dbReference type="CDD" id="cd00088">
    <property type="entry name" value="HPT"/>
    <property type="match status" value="1"/>
</dbReference>
<dbReference type="CDD" id="cd00731">
    <property type="entry name" value="CheA_reg"/>
    <property type="match status" value="1"/>
</dbReference>
<evidence type="ECO:0000256" key="3">
    <source>
        <dbReference type="ARBA" id="ARBA00021495"/>
    </source>
</evidence>
<dbReference type="SUPFAM" id="SSF50341">
    <property type="entry name" value="CheW-like"/>
    <property type="match status" value="1"/>
</dbReference>
<dbReference type="PANTHER" id="PTHR43395">
    <property type="entry name" value="SENSOR HISTIDINE KINASE CHEA"/>
    <property type="match status" value="1"/>
</dbReference>
<dbReference type="InterPro" id="IPR036097">
    <property type="entry name" value="HisK_dim/P_sf"/>
</dbReference>
<dbReference type="SUPFAM" id="SSF47226">
    <property type="entry name" value="Histidine-containing phosphotransfer domain, HPT domain"/>
    <property type="match status" value="1"/>
</dbReference>
<evidence type="ECO:0000256" key="2">
    <source>
        <dbReference type="ARBA" id="ARBA00012438"/>
    </source>
</evidence>
<comment type="function">
    <text evidence="11">Involved in the transmission of sensory signals from the chemoreceptors to the flagellar motors. CheA is autophosphorylated; it can transfer its phosphate group to either CheB or CheY.</text>
</comment>
<organism evidence="16 17">
    <name type="scientific">Parachitinimonas caeni</name>
    <dbReference type="NCBI Taxonomy" id="3031301"/>
    <lineage>
        <taxon>Bacteria</taxon>
        <taxon>Pseudomonadati</taxon>
        <taxon>Pseudomonadota</taxon>
        <taxon>Betaproteobacteria</taxon>
        <taxon>Neisseriales</taxon>
        <taxon>Chitinibacteraceae</taxon>
        <taxon>Parachitinimonas</taxon>
    </lineage>
</organism>
<dbReference type="Pfam" id="PF02518">
    <property type="entry name" value="HATPase_c"/>
    <property type="match status" value="1"/>
</dbReference>
<dbReference type="CDD" id="cd16916">
    <property type="entry name" value="HATPase_CheA-like"/>
    <property type="match status" value="1"/>
</dbReference>
<dbReference type="SMART" id="SM01231">
    <property type="entry name" value="H-kinase_dim"/>
    <property type="match status" value="1"/>
</dbReference>
<feature type="domain" description="HPt" evidence="15">
    <location>
        <begin position="1"/>
        <end position="105"/>
    </location>
</feature>
<dbReference type="Gene3D" id="3.30.565.10">
    <property type="entry name" value="Histidine kinase-like ATPase, C-terminal domain"/>
    <property type="match status" value="1"/>
</dbReference>
<dbReference type="Proteomes" id="UP001172778">
    <property type="component" value="Unassembled WGS sequence"/>
</dbReference>
<keyword evidence="6 16" id="KW-0808">Transferase</keyword>
<evidence type="ECO:0000313" key="17">
    <source>
        <dbReference type="Proteomes" id="UP001172778"/>
    </source>
</evidence>
<keyword evidence="7" id="KW-0547">Nucleotide-binding</keyword>
<accession>A0ABT7DVF5</accession>
<dbReference type="SUPFAM" id="SSF47384">
    <property type="entry name" value="Homodimeric domain of signal transducing histidine kinase"/>
    <property type="match status" value="1"/>
</dbReference>
<protein>
    <recommendedName>
        <fullName evidence="3">Chemotaxis protein CheA</fullName>
        <ecNumber evidence="2">2.7.13.3</ecNumber>
    </recommendedName>
</protein>
<evidence type="ECO:0000256" key="7">
    <source>
        <dbReference type="ARBA" id="ARBA00022741"/>
    </source>
</evidence>
<feature type="domain" description="Histidine kinase" evidence="13">
    <location>
        <begin position="397"/>
        <end position="597"/>
    </location>
</feature>
<dbReference type="SMART" id="SM00260">
    <property type="entry name" value="CheW"/>
    <property type="match status" value="1"/>
</dbReference>
<reference evidence="16" key="1">
    <citation type="submission" date="2023-03" db="EMBL/GenBank/DDBJ databases">
        <title>Chitinimonas shenzhenensis gen. nov., sp. nov., a novel member of family Burkholderiaceae isolated from activated sludge collected in Shen Zhen, China.</title>
        <authorList>
            <person name="Wang X."/>
        </authorList>
    </citation>
    <scope>NUCLEOTIDE SEQUENCE</scope>
    <source>
        <strain evidence="16">DQS-5</strain>
    </source>
</reference>
<feature type="modified residue" description="Phosphohistidine" evidence="12">
    <location>
        <position position="48"/>
    </location>
</feature>
<dbReference type="Gene3D" id="1.20.120.160">
    <property type="entry name" value="HPT domain"/>
    <property type="match status" value="1"/>
</dbReference>
<evidence type="ECO:0000256" key="6">
    <source>
        <dbReference type="ARBA" id="ARBA00022679"/>
    </source>
</evidence>
<comment type="caution">
    <text evidence="16">The sequence shown here is derived from an EMBL/GenBank/DDBJ whole genome shotgun (WGS) entry which is preliminary data.</text>
</comment>
<evidence type="ECO:0000256" key="11">
    <source>
        <dbReference type="ARBA" id="ARBA00035100"/>
    </source>
</evidence>
<evidence type="ECO:0000256" key="1">
    <source>
        <dbReference type="ARBA" id="ARBA00000085"/>
    </source>
</evidence>
<gene>
    <name evidence="16" type="ORF">PZA18_08340</name>
</gene>
<dbReference type="EC" id="2.7.13.3" evidence="2"/>
<dbReference type="Pfam" id="PF01584">
    <property type="entry name" value="CheW"/>
    <property type="match status" value="1"/>
</dbReference>
<evidence type="ECO:0000259" key="14">
    <source>
        <dbReference type="PROSITE" id="PS50851"/>
    </source>
</evidence>
<name>A0ABT7DVF5_9NEIS</name>
<dbReference type="Pfam" id="PF01627">
    <property type="entry name" value="Hpt"/>
    <property type="match status" value="1"/>
</dbReference>
<dbReference type="Gene3D" id="1.10.287.560">
    <property type="entry name" value="Histidine kinase CheA-like, homodimeric domain"/>
    <property type="match status" value="1"/>
</dbReference>
<dbReference type="PROSITE" id="PS50851">
    <property type="entry name" value="CHEW"/>
    <property type="match status" value="1"/>
</dbReference>
<dbReference type="InterPro" id="IPR002545">
    <property type="entry name" value="CheW-lke_dom"/>
</dbReference>
<evidence type="ECO:0000259" key="15">
    <source>
        <dbReference type="PROSITE" id="PS50894"/>
    </source>
</evidence>
<feature type="domain" description="CheW-like" evidence="14">
    <location>
        <begin position="599"/>
        <end position="729"/>
    </location>
</feature>
<dbReference type="PANTHER" id="PTHR43395:SF10">
    <property type="entry name" value="CHEMOTAXIS PROTEIN CHEA"/>
    <property type="match status" value="1"/>
</dbReference>
<dbReference type="Gene3D" id="2.30.30.40">
    <property type="entry name" value="SH3 Domains"/>
    <property type="match status" value="1"/>
</dbReference>
<evidence type="ECO:0000259" key="13">
    <source>
        <dbReference type="PROSITE" id="PS50109"/>
    </source>
</evidence>
<proteinExistence type="predicted"/>
<evidence type="ECO:0000256" key="4">
    <source>
        <dbReference type="ARBA" id="ARBA00022500"/>
    </source>
</evidence>
<dbReference type="InterPro" id="IPR036061">
    <property type="entry name" value="CheW-like_dom_sf"/>
</dbReference>
<dbReference type="SUPFAM" id="SSF55874">
    <property type="entry name" value="ATPase domain of HSP90 chaperone/DNA topoisomerase II/histidine kinase"/>
    <property type="match status" value="1"/>
</dbReference>
<comment type="catalytic activity">
    <reaction evidence="1">
        <text>ATP + protein L-histidine = ADP + protein N-phospho-L-histidine.</text>
        <dbReference type="EC" id="2.7.13.3"/>
    </reaction>
</comment>
<dbReference type="GO" id="GO:0004673">
    <property type="term" value="F:protein histidine kinase activity"/>
    <property type="evidence" value="ECO:0007669"/>
    <property type="project" value="UniProtKB-EC"/>
</dbReference>
<dbReference type="InterPro" id="IPR003594">
    <property type="entry name" value="HATPase_dom"/>
</dbReference>
<keyword evidence="4" id="KW-0145">Chemotaxis</keyword>
<dbReference type="PROSITE" id="PS50109">
    <property type="entry name" value="HIS_KIN"/>
    <property type="match status" value="1"/>
</dbReference>
<dbReference type="InterPro" id="IPR005467">
    <property type="entry name" value="His_kinase_dom"/>
</dbReference>
<dbReference type="Pfam" id="PF02895">
    <property type="entry name" value="H-kinase_dim"/>
    <property type="match status" value="1"/>
</dbReference>
<evidence type="ECO:0000256" key="5">
    <source>
        <dbReference type="ARBA" id="ARBA00022553"/>
    </source>
</evidence>
<keyword evidence="17" id="KW-1185">Reference proteome</keyword>
<dbReference type="InterPro" id="IPR036641">
    <property type="entry name" value="HPT_dom_sf"/>
</dbReference>
<dbReference type="SMART" id="SM00073">
    <property type="entry name" value="HPT"/>
    <property type="match status" value="1"/>
</dbReference>
<dbReference type="InterPro" id="IPR051315">
    <property type="entry name" value="Bact_Chemotaxis_CheA"/>
</dbReference>
<keyword evidence="8" id="KW-0418">Kinase</keyword>
<dbReference type="InterPro" id="IPR004105">
    <property type="entry name" value="CheA-like_dim"/>
</dbReference>
<evidence type="ECO:0000256" key="12">
    <source>
        <dbReference type="PROSITE-ProRule" id="PRU00110"/>
    </source>
</evidence>
<dbReference type="InterPro" id="IPR036890">
    <property type="entry name" value="HATPase_C_sf"/>
</dbReference>
<dbReference type="EMBL" id="JARRAF010000007">
    <property type="protein sequence ID" value="MDK2124053.1"/>
    <property type="molecule type" value="Genomic_DNA"/>
</dbReference>
<dbReference type="InterPro" id="IPR004358">
    <property type="entry name" value="Sig_transdc_His_kin-like_C"/>
</dbReference>
<dbReference type="InterPro" id="IPR008207">
    <property type="entry name" value="Sig_transdc_His_kin_Hpt_dom"/>
</dbReference>
<dbReference type="InterPro" id="IPR037006">
    <property type="entry name" value="CheA-like_homodim_sf"/>
</dbReference>
<dbReference type="PROSITE" id="PS50894">
    <property type="entry name" value="HPT"/>
    <property type="match status" value="1"/>
</dbReference>
<evidence type="ECO:0000313" key="16">
    <source>
        <dbReference type="EMBL" id="MDK2124053.1"/>
    </source>
</evidence>
<keyword evidence="9" id="KW-0067">ATP-binding</keyword>
<dbReference type="PRINTS" id="PR00344">
    <property type="entry name" value="BCTRLSENSOR"/>
</dbReference>
<evidence type="ECO:0000256" key="10">
    <source>
        <dbReference type="ARBA" id="ARBA00023012"/>
    </source>
</evidence>